<reference evidence="1" key="1">
    <citation type="submission" date="2021-03" db="EMBL/GenBank/DDBJ databases">
        <title>Draft genome sequence of rust myrtle Austropuccinia psidii MF-1, a brazilian biotype.</title>
        <authorList>
            <person name="Quecine M.C."/>
            <person name="Pachon D.M.R."/>
            <person name="Bonatelli M.L."/>
            <person name="Correr F.H."/>
            <person name="Franceschini L.M."/>
            <person name="Leite T.F."/>
            <person name="Margarido G.R.A."/>
            <person name="Almeida C.A."/>
            <person name="Ferrarezi J.A."/>
            <person name="Labate C.A."/>
        </authorList>
    </citation>
    <scope>NUCLEOTIDE SEQUENCE</scope>
    <source>
        <strain evidence="1">MF-1</strain>
    </source>
</reference>
<dbReference type="Proteomes" id="UP000765509">
    <property type="component" value="Unassembled WGS sequence"/>
</dbReference>
<protein>
    <submittedName>
        <fullName evidence="1">Uncharacterized protein</fullName>
    </submittedName>
</protein>
<name>A0A9Q3IXQ6_9BASI</name>
<evidence type="ECO:0000313" key="2">
    <source>
        <dbReference type="Proteomes" id="UP000765509"/>
    </source>
</evidence>
<evidence type="ECO:0000313" key="1">
    <source>
        <dbReference type="EMBL" id="MBW0551967.1"/>
    </source>
</evidence>
<gene>
    <name evidence="1" type="ORF">O181_091682</name>
</gene>
<sequence length="286" mass="31955">MPPRQSPDDLGFGQPEHSADNMSSLMSVVGSLTDKAQMLQIYLESQKQINQELSWAPANQPSNLVQRHFWEDPLSVHLSLNLKHVTLAFYGPNYVTWLEAFGMTIQFFFNVPMASMDSLPNLTANDYSSFKLILLQTIEDSTRNLISKTSSTSAVIFLAIKRRCDNCAHLDKLEPAKSLLSLLKDDRLQNTSEWLQQNHELFSRLVIVPASANANVLGLLIHKRLNYQDTIPTFDRVSEAIQASKATAMVAIPDAVIDHGASVSAVSYYPPGKTYHQPVSIHNPVY</sequence>
<dbReference type="AlphaFoldDB" id="A0A9Q3IXQ6"/>
<proteinExistence type="predicted"/>
<organism evidence="1 2">
    <name type="scientific">Austropuccinia psidii MF-1</name>
    <dbReference type="NCBI Taxonomy" id="1389203"/>
    <lineage>
        <taxon>Eukaryota</taxon>
        <taxon>Fungi</taxon>
        <taxon>Dikarya</taxon>
        <taxon>Basidiomycota</taxon>
        <taxon>Pucciniomycotina</taxon>
        <taxon>Pucciniomycetes</taxon>
        <taxon>Pucciniales</taxon>
        <taxon>Sphaerophragmiaceae</taxon>
        <taxon>Austropuccinia</taxon>
    </lineage>
</organism>
<accession>A0A9Q3IXQ6</accession>
<comment type="caution">
    <text evidence="1">The sequence shown here is derived from an EMBL/GenBank/DDBJ whole genome shotgun (WGS) entry which is preliminary data.</text>
</comment>
<dbReference type="EMBL" id="AVOT02057972">
    <property type="protein sequence ID" value="MBW0551967.1"/>
    <property type="molecule type" value="Genomic_DNA"/>
</dbReference>
<keyword evidence="2" id="KW-1185">Reference proteome</keyword>